<evidence type="ECO:0000259" key="1">
    <source>
        <dbReference type="PROSITE" id="PS51736"/>
    </source>
</evidence>
<dbReference type="SUPFAM" id="SSF53041">
    <property type="entry name" value="Resolvase-like"/>
    <property type="match status" value="1"/>
</dbReference>
<keyword evidence="3" id="KW-1185">Reference proteome</keyword>
<comment type="caution">
    <text evidence="2">The sequence shown here is derived from an EMBL/GenBank/DDBJ whole genome shotgun (WGS) entry which is preliminary data.</text>
</comment>
<dbReference type="PROSITE" id="PS51736">
    <property type="entry name" value="RECOMBINASES_3"/>
    <property type="match status" value="1"/>
</dbReference>
<evidence type="ECO:0000313" key="2">
    <source>
        <dbReference type="EMBL" id="PQA56757.1"/>
    </source>
</evidence>
<protein>
    <recommendedName>
        <fullName evidence="1">Resolvase/invertase-type recombinase catalytic domain-containing protein</fullName>
    </recommendedName>
</protein>
<sequence length="51" mass="5891">MEFVFVDMPEANTLTIGMMATTAQYERELIAERTRLALAEKRSEARGWEIL</sequence>
<name>A0A2S7IJ73_9BACT</name>
<dbReference type="InterPro" id="IPR036162">
    <property type="entry name" value="Resolvase-like_N_sf"/>
</dbReference>
<dbReference type="EMBL" id="PTRA01000002">
    <property type="protein sequence ID" value="PQA56757.1"/>
    <property type="molecule type" value="Genomic_DNA"/>
</dbReference>
<accession>A0A2S7IJ73</accession>
<dbReference type="AlphaFoldDB" id="A0A2S7IJ73"/>
<dbReference type="InterPro" id="IPR006119">
    <property type="entry name" value="Resolv_N"/>
</dbReference>
<evidence type="ECO:0000313" key="3">
    <source>
        <dbReference type="Proteomes" id="UP000239590"/>
    </source>
</evidence>
<dbReference type="Pfam" id="PF00239">
    <property type="entry name" value="Resolvase"/>
    <property type="match status" value="1"/>
</dbReference>
<dbReference type="GO" id="GO:0003677">
    <property type="term" value="F:DNA binding"/>
    <property type="evidence" value="ECO:0007669"/>
    <property type="project" value="InterPro"/>
</dbReference>
<gene>
    <name evidence="2" type="ORF">C5O19_15560</name>
</gene>
<dbReference type="Proteomes" id="UP000239590">
    <property type="component" value="Unassembled WGS sequence"/>
</dbReference>
<dbReference type="OrthoDB" id="2290206at2"/>
<organism evidence="2 3">
    <name type="scientific">Siphonobacter curvatus</name>
    <dbReference type="NCBI Taxonomy" id="2094562"/>
    <lineage>
        <taxon>Bacteria</taxon>
        <taxon>Pseudomonadati</taxon>
        <taxon>Bacteroidota</taxon>
        <taxon>Cytophagia</taxon>
        <taxon>Cytophagales</taxon>
        <taxon>Cytophagaceae</taxon>
        <taxon>Siphonobacter</taxon>
    </lineage>
</organism>
<dbReference type="GO" id="GO:0000150">
    <property type="term" value="F:DNA strand exchange activity"/>
    <property type="evidence" value="ECO:0007669"/>
    <property type="project" value="InterPro"/>
</dbReference>
<reference evidence="3" key="1">
    <citation type="submission" date="2018-02" db="EMBL/GenBank/DDBJ databases">
        <title>Genome sequencing of Solimonas sp. HR-BB.</title>
        <authorList>
            <person name="Lee Y."/>
            <person name="Jeon C.O."/>
        </authorList>
    </citation>
    <scope>NUCLEOTIDE SEQUENCE [LARGE SCALE GENOMIC DNA]</scope>
    <source>
        <strain evidence="3">HR-U</strain>
    </source>
</reference>
<feature type="domain" description="Resolvase/invertase-type recombinase catalytic" evidence="1">
    <location>
        <begin position="1"/>
        <end position="45"/>
    </location>
</feature>
<proteinExistence type="predicted"/>